<protein>
    <recommendedName>
        <fullName evidence="2">MINDY deubiquitinase domain-containing protein</fullName>
    </recommendedName>
</protein>
<dbReference type="GO" id="GO:0016807">
    <property type="term" value="F:cysteine-type carboxypeptidase activity"/>
    <property type="evidence" value="ECO:0007669"/>
    <property type="project" value="TreeGrafter"/>
</dbReference>
<keyword evidence="4" id="KW-1185">Reference proteome</keyword>
<feature type="compositionally biased region" description="Low complexity" evidence="1">
    <location>
        <begin position="586"/>
        <end position="601"/>
    </location>
</feature>
<dbReference type="GO" id="GO:0004843">
    <property type="term" value="F:cysteine-type deubiquitinase activity"/>
    <property type="evidence" value="ECO:0007669"/>
    <property type="project" value="InterPro"/>
</dbReference>
<dbReference type="AlphaFoldDB" id="A0AAW1RXZ0"/>
<feature type="domain" description="MINDY deubiquitinase" evidence="2">
    <location>
        <begin position="9"/>
        <end position="169"/>
    </location>
</feature>
<feature type="domain" description="MINDY deubiquitinase" evidence="2">
    <location>
        <begin position="650"/>
        <end position="745"/>
    </location>
</feature>
<feature type="compositionally biased region" description="Low complexity" evidence="1">
    <location>
        <begin position="805"/>
        <end position="826"/>
    </location>
</feature>
<feature type="region of interest" description="Disordered" evidence="1">
    <location>
        <begin position="543"/>
        <end position="657"/>
    </location>
</feature>
<evidence type="ECO:0000313" key="3">
    <source>
        <dbReference type="EMBL" id="KAK9838688.1"/>
    </source>
</evidence>
<feature type="compositionally biased region" description="Polar residues" evidence="1">
    <location>
        <begin position="468"/>
        <end position="481"/>
    </location>
</feature>
<dbReference type="GO" id="GO:0071108">
    <property type="term" value="P:protein K48-linked deubiquitination"/>
    <property type="evidence" value="ECO:0007669"/>
    <property type="project" value="TreeGrafter"/>
</dbReference>
<dbReference type="EMBL" id="JALJOS010000005">
    <property type="protein sequence ID" value="KAK9838688.1"/>
    <property type="molecule type" value="Genomic_DNA"/>
</dbReference>
<dbReference type="Pfam" id="PF04424">
    <property type="entry name" value="MINDY_DUB"/>
    <property type="match status" value="2"/>
</dbReference>
<evidence type="ECO:0000313" key="4">
    <source>
        <dbReference type="Proteomes" id="UP001438707"/>
    </source>
</evidence>
<dbReference type="PANTHER" id="PTHR18063">
    <property type="entry name" value="NF-E2 INDUCIBLE PROTEIN"/>
    <property type="match status" value="1"/>
</dbReference>
<feature type="region of interest" description="Disordered" evidence="1">
    <location>
        <begin position="795"/>
        <end position="841"/>
    </location>
</feature>
<feature type="compositionally biased region" description="Pro residues" evidence="1">
    <location>
        <begin position="334"/>
        <end position="345"/>
    </location>
</feature>
<feature type="region of interest" description="Disordered" evidence="1">
    <location>
        <begin position="174"/>
        <end position="252"/>
    </location>
</feature>
<feature type="compositionally biased region" description="Low complexity" evidence="1">
    <location>
        <begin position="215"/>
        <end position="230"/>
    </location>
</feature>
<dbReference type="Proteomes" id="UP001438707">
    <property type="component" value="Unassembled WGS sequence"/>
</dbReference>
<feature type="compositionally biased region" description="Polar residues" evidence="1">
    <location>
        <begin position="444"/>
        <end position="454"/>
    </location>
</feature>
<dbReference type="GO" id="GO:1990380">
    <property type="term" value="F:K48-linked deubiquitinase activity"/>
    <property type="evidence" value="ECO:0007669"/>
    <property type="project" value="InterPro"/>
</dbReference>
<dbReference type="GO" id="GO:0071944">
    <property type="term" value="C:cell periphery"/>
    <property type="evidence" value="ECO:0007669"/>
    <property type="project" value="TreeGrafter"/>
</dbReference>
<reference evidence="3 4" key="1">
    <citation type="journal article" date="2024" name="Nat. Commun.">
        <title>Phylogenomics reveals the evolutionary origins of lichenization in chlorophyte algae.</title>
        <authorList>
            <person name="Puginier C."/>
            <person name="Libourel C."/>
            <person name="Otte J."/>
            <person name="Skaloud P."/>
            <person name="Haon M."/>
            <person name="Grisel S."/>
            <person name="Petersen M."/>
            <person name="Berrin J.G."/>
            <person name="Delaux P.M."/>
            <person name="Dal Grande F."/>
            <person name="Keller J."/>
        </authorList>
    </citation>
    <scope>NUCLEOTIDE SEQUENCE [LARGE SCALE GENOMIC DNA]</scope>
    <source>
        <strain evidence="3 4">SAG 2145</strain>
    </source>
</reference>
<evidence type="ECO:0000259" key="2">
    <source>
        <dbReference type="Pfam" id="PF04424"/>
    </source>
</evidence>
<evidence type="ECO:0000256" key="1">
    <source>
        <dbReference type="SAM" id="MobiDB-lite"/>
    </source>
</evidence>
<proteinExistence type="predicted"/>
<dbReference type="InterPro" id="IPR007518">
    <property type="entry name" value="MINDY"/>
</dbReference>
<name>A0AAW1RXZ0_9CHLO</name>
<sequence>MSGAASAAMYKLKTVEFIGRKVPIVLQNKNGPCPLLAIANVLLLRNQVYLPLEAADVSQDRLIALVANHLLETNSEESLRGRVDEEYRVNLHRNIEDAIALLPKLTTGVDVNPRFSSIKAFEFTDETAIFDLLDISLVHGWLVDVQDPQARDAVGEMSYNELVTKLATLLGAATPKHLTSRPSSARALHTPPSTSKSKGPNRFDMRVPHDSGLLARPEAACPTPTATPAASMELPSPLQSIKPPVGASRLGAASSETNQATLDTLQSAAAAIADDAPVGTGHAPRGDEGGLDLDEEDSATLQEALAMSVGSPAAASPPAPPGIPTSSFTSSDVPSPPNRSCPDPPEVALDPDCPGGTASHTGPAHAGDLMFPHASGSGQHADQRQDQHAAAAALSPELAAPALQAGHAEPTSTAIDLSRFHAAAAADPGVGLAGGELPHEHAENSPSPSATSHNHAGPHFVRDDRASSPHQEQQQQRTAPQKASVHGSPPSRLEQPGQEQAVTSADAEAGLPGSRLQQSSSEPEDIAGSCVGASVETSARFIPSGLPVSIPSDGHGSTEPSTKECMHDGGTASTAQQPFDGGASGSGFSAAAGPEAGGKAELPSGLPWPQSAQGGGEVQGREQQLPPGSPIAAAASLKPSQPTPAHPSRTPEQKAKDTAEARLLQDFLEGTSNQLTCTGLEGLHKGLRQNELAVFFRNNHFNTIFLHQGCLHILVTDMGYLAHPDVVWERLDSVQGDTEYLTGSFASHRDKAFAEEVSRAAKLAQAAFSDVIPPAPESGTIHDQDFALALQLQEEERDRDRHRLQQQQQQQQQQRQQQASASQQRQRQGRPKSSKGICIMM</sequence>
<comment type="caution">
    <text evidence="3">The sequence shown here is derived from an EMBL/GenBank/DDBJ whole genome shotgun (WGS) entry which is preliminary data.</text>
</comment>
<feature type="region of interest" description="Disordered" evidence="1">
    <location>
        <begin position="274"/>
        <end position="293"/>
    </location>
</feature>
<dbReference type="InterPro" id="IPR033979">
    <property type="entry name" value="MINDY_domain"/>
</dbReference>
<accession>A0AAW1RXZ0</accession>
<gene>
    <name evidence="3" type="ORF">WJX74_001437</name>
</gene>
<dbReference type="PANTHER" id="PTHR18063:SF6">
    <property type="entry name" value="UBIQUITIN CARBOXYL-TERMINAL HYDROLASE"/>
    <property type="match status" value="1"/>
</dbReference>
<dbReference type="GO" id="GO:0005829">
    <property type="term" value="C:cytosol"/>
    <property type="evidence" value="ECO:0007669"/>
    <property type="project" value="TreeGrafter"/>
</dbReference>
<organism evidence="3 4">
    <name type="scientific">Apatococcus lobatus</name>
    <dbReference type="NCBI Taxonomy" id="904363"/>
    <lineage>
        <taxon>Eukaryota</taxon>
        <taxon>Viridiplantae</taxon>
        <taxon>Chlorophyta</taxon>
        <taxon>core chlorophytes</taxon>
        <taxon>Trebouxiophyceae</taxon>
        <taxon>Chlorellales</taxon>
        <taxon>Chlorellaceae</taxon>
        <taxon>Apatococcus</taxon>
    </lineage>
</organism>
<feature type="region of interest" description="Disordered" evidence="1">
    <location>
        <begin position="429"/>
        <end position="531"/>
    </location>
</feature>
<feature type="region of interest" description="Disordered" evidence="1">
    <location>
        <begin position="308"/>
        <end position="392"/>
    </location>
</feature>